<dbReference type="Pfam" id="PF02191">
    <property type="entry name" value="OLF"/>
    <property type="match status" value="2"/>
</dbReference>
<evidence type="ECO:0000256" key="4">
    <source>
        <dbReference type="SAM" id="MobiDB-lite"/>
    </source>
</evidence>
<proteinExistence type="predicted"/>
<feature type="domain" description="Olfactomedin-like" evidence="6">
    <location>
        <begin position="251"/>
        <end position="556"/>
    </location>
</feature>
<evidence type="ECO:0000256" key="1">
    <source>
        <dbReference type="ARBA" id="ARBA00004613"/>
    </source>
</evidence>
<dbReference type="Proteomes" id="UP000054495">
    <property type="component" value="Unassembled WGS sequence"/>
</dbReference>
<dbReference type="EMBL" id="KE124829">
    <property type="protein sequence ID" value="EPB77756.1"/>
    <property type="molecule type" value="Genomic_DNA"/>
</dbReference>
<gene>
    <name evidence="7" type="ORF">ANCCEY_03175</name>
</gene>
<evidence type="ECO:0000259" key="6">
    <source>
        <dbReference type="PROSITE" id="PS51132"/>
    </source>
</evidence>
<feature type="transmembrane region" description="Helical" evidence="5">
    <location>
        <begin position="7"/>
        <end position="29"/>
    </location>
</feature>
<dbReference type="PROSITE" id="PS51132">
    <property type="entry name" value="OLF"/>
    <property type="match status" value="1"/>
</dbReference>
<feature type="compositionally biased region" description="Pro residues" evidence="4">
    <location>
        <begin position="100"/>
        <end position="109"/>
    </location>
</feature>
<keyword evidence="5" id="KW-1133">Transmembrane helix</keyword>
<dbReference type="InterPro" id="IPR003112">
    <property type="entry name" value="Olfac-like_dom"/>
</dbReference>
<name>A0A0D6M5R2_9BILA</name>
<keyword evidence="5" id="KW-0812">Transmembrane</keyword>
<sequence length="559" mass="62849">MASMESALIHAPNVGIALLTIIAFAHIHIRIAEVESRCQPRAVPTEDGGRQKRQVFVNTSANGNHLWMSSMSRIKIGELMQKCLDMHQYCTDLDSSDRGPPGPPGPRGPPGTMSVCSKPGPAGPPGRAGLMGIPGLPGPQGHSMSTEGPPGPPGKDADCSQCPVNEEFLIQKSYDCPKVEEMKCTEKTSVDNMIGPRLIDKALPSTIAQMVFNNTDVETCLKVCLGNITGEFEEMEETSTESAYIQGATANCKLQSVGKPVFHSHATTYYGSWMRDAYPKTGDDMLKRYLINHFQGIEVVEYRTEADLRREHINNVYRLPHVFDGTNHVLFNGSLFFHRAGFPRIGKFELSSGHYDEIEIEGAAHQGNNYLFNNSMNYFDLAIDENALWILFHYETERFLSVAKSLKVDVSGTEAAYVCFERLKNLKANLGDARPQQHKVYFYHNSVRPHIARTTELVDINNLTIYEIHNLTLIDHNQIANGLVICGVLYTIEDNHAQRTFVSTGFDFYRLQYSKPNIKWINLYRNANMISYNPYDKRIYVYDHGYLLTVPAHIQWMSK</sequence>
<evidence type="ECO:0000313" key="7">
    <source>
        <dbReference type="EMBL" id="EPB77756.1"/>
    </source>
</evidence>
<comment type="subcellular location">
    <subcellularLocation>
        <location evidence="1">Secreted</location>
    </subcellularLocation>
</comment>
<keyword evidence="8" id="KW-1185">Reference proteome</keyword>
<feature type="region of interest" description="Disordered" evidence="4">
    <location>
        <begin position="91"/>
        <end position="158"/>
    </location>
</feature>
<dbReference type="GO" id="GO:0005615">
    <property type="term" value="C:extracellular space"/>
    <property type="evidence" value="ECO:0007669"/>
    <property type="project" value="TreeGrafter"/>
</dbReference>
<dbReference type="PANTHER" id="PTHR23192">
    <property type="entry name" value="OLFACTOMEDIN-RELATED"/>
    <property type="match status" value="1"/>
</dbReference>
<keyword evidence="2" id="KW-0964">Secreted</keyword>
<dbReference type="SMART" id="SM00284">
    <property type="entry name" value="OLF"/>
    <property type="match status" value="1"/>
</dbReference>
<evidence type="ECO:0000256" key="2">
    <source>
        <dbReference type="ARBA" id="ARBA00022525"/>
    </source>
</evidence>
<dbReference type="GO" id="GO:0007165">
    <property type="term" value="P:signal transduction"/>
    <property type="evidence" value="ECO:0007669"/>
    <property type="project" value="TreeGrafter"/>
</dbReference>
<dbReference type="AlphaFoldDB" id="A0A0D6M5R2"/>
<protein>
    <submittedName>
        <fullName evidence="7">Olfactomedin-like domain protein</fullName>
    </submittedName>
</protein>
<dbReference type="PANTHER" id="PTHR23192:SF85">
    <property type="entry name" value="GLIOMEDIN"/>
    <property type="match status" value="1"/>
</dbReference>
<organism evidence="7 8">
    <name type="scientific">Ancylostoma ceylanicum</name>
    <dbReference type="NCBI Taxonomy" id="53326"/>
    <lineage>
        <taxon>Eukaryota</taxon>
        <taxon>Metazoa</taxon>
        <taxon>Ecdysozoa</taxon>
        <taxon>Nematoda</taxon>
        <taxon>Chromadorea</taxon>
        <taxon>Rhabditida</taxon>
        <taxon>Rhabditina</taxon>
        <taxon>Rhabditomorpha</taxon>
        <taxon>Strongyloidea</taxon>
        <taxon>Ancylostomatidae</taxon>
        <taxon>Ancylostomatinae</taxon>
        <taxon>Ancylostoma</taxon>
    </lineage>
</organism>
<dbReference type="InterPro" id="IPR050605">
    <property type="entry name" value="Olfactomedin-like_domain"/>
</dbReference>
<comment type="caution">
    <text evidence="3">Lacks conserved residue(s) required for the propagation of feature annotation.</text>
</comment>
<evidence type="ECO:0000313" key="8">
    <source>
        <dbReference type="Proteomes" id="UP000054495"/>
    </source>
</evidence>
<evidence type="ECO:0000256" key="5">
    <source>
        <dbReference type="SAM" id="Phobius"/>
    </source>
</evidence>
<evidence type="ECO:0000256" key="3">
    <source>
        <dbReference type="PROSITE-ProRule" id="PRU00446"/>
    </source>
</evidence>
<accession>A0A0D6M5R2</accession>
<reference evidence="7 8" key="1">
    <citation type="submission" date="2013-05" db="EMBL/GenBank/DDBJ databases">
        <title>Draft genome of the parasitic nematode Anyclostoma ceylanicum.</title>
        <authorList>
            <person name="Mitreva M."/>
        </authorList>
    </citation>
    <scope>NUCLEOTIDE SEQUENCE [LARGE SCALE GENOMIC DNA]</scope>
</reference>
<keyword evidence="5" id="KW-0472">Membrane</keyword>